<dbReference type="SUPFAM" id="SSF48452">
    <property type="entry name" value="TPR-like"/>
    <property type="match status" value="1"/>
</dbReference>
<sequence>MKNIYNYILASFVAINFASCTDDFEKINTDPNGITEESLTQMNNNVGNEFGPMFLNVFNVTPAWNYQLQQNLMGDVYSGYMTAPTPFAGNVNNQTYALVDGWNGFPWSNAYGSVMPQALNVFNAVKLGGDPDGVKFVLLANIIKVTAMHRVSDIYGPIRYTKFNDFATTGEYDAQDVAYKAFFQDLTEAIDGLKVYEDDVQFAPFDMSSLAGNIAGWRQFANSIRLRLAIRVSKIDPALAKTQGELALSSDAGLMTESNMVINTGFPHPITVISGSWGDIRMGAEMESILTGYDDGRIETYFNPSADASLEGDYKGIRMGIDIAAKGEYGDHASIGSVIDGETLTWMTAAEVHFLKAEAALRGWASAGDAKSNYEAGVSASFAQHGVSGIADYLADTTSTPADFVDALNDANDIAYGSDVKIAFNDAGTNEEKLEQIITQKWIAMFPDGQEAWTEFRRTGYPRIFPVVVNNSGGTIDTNIQVRRINFVENERNTNSANVEEAVGFLGGPDTGGTRLWWDTGAGNF</sequence>
<dbReference type="InterPro" id="IPR024302">
    <property type="entry name" value="SusD-like"/>
</dbReference>
<accession>A0A918VBB5</accession>
<name>A0A918VBB5_9FLAO</name>
<dbReference type="RefSeq" id="WP_189361184.1">
    <property type="nucleotide sequence ID" value="NZ_BMWZ01000005.1"/>
</dbReference>
<reference evidence="1" key="2">
    <citation type="submission" date="2020-09" db="EMBL/GenBank/DDBJ databases">
        <authorList>
            <person name="Sun Q."/>
            <person name="Kim S."/>
        </authorList>
    </citation>
    <scope>NUCLEOTIDE SEQUENCE</scope>
    <source>
        <strain evidence="1">KCTC 12710</strain>
    </source>
</reference>
<evidence type="ECO:0000313" key="1">
    <source>
        <dbReference type="EMBL" id="GGZ85814.1"/>
    </source>
</evidence>
<dbReference type="EMBL" id="BMWZ01000005">
    <property type="protein sequence ID" value="GGZ85814.1"/>
    <property type="molecule type" value="Genomic_DNA"/>
</dbReference>
<dbReference type="Gene3D" id="1.25.40.390">
    <property type="match status" value="1"/>
</dbReference>
<comment type="caution">
    <text evidence="1">The sequence shown here is derived from an EMBL/GenBank/DDBJ whole genome shotgun (WGS) entry which is preliminary data.</text>
</comment>
<dbReference type="Pfam" id="PF12741">
    <property type="entry name" value="SusD-like"/>
    <property type="match status" value="1"/>
</dbReference>
<gene>
    <name evidence="1" type="ORF">GCM10007028_25120</name>
</gene>
<keyword evidence="2" id="KW-1185">Reference proteome</keyword>
<dbReference type="Proteomes" id="UP000636004">
    <property type="component" value="Unassembled WGS sequence"/>
</dbReference>
<evidence type="ECO:0000313" key="2">
    <source>
        <dbReference type="Proteomes" id="UP000636004"/>
    </source>
</evidence>
<proteinExistence type="predicted"/>
<reference evidence="1" key="1">
    <citation type="journal article" date="2014" name="Int. J. Syst. Evol. Microbiol.">
        <title>Complete genome sequence of Corynebacterium casei LMG S-19264T (=DSM 44701T), isolated from a smear-ripened cheese.</title>
        <authorList>
            <consortium name="US DOE Joint Genome Institute (JGI-PGF)"/>
            <person name="Walter F."/>
            <person name="Albersmeier A."/>
            <person name="Kalinowski J."/>
            <person name="Ruckert C."/>
        </authorList>
    </citation>
    <scope>NUCLEOTIDE SEQUENCE</scope>
    <source>
        <strain evidence="1">KCTC 12710</strain>
    </source>
</reference>
<dbReference type="AlphaFoldDB" id="A0A918VBB5"/>
<protein>
    <recommendedName>
        <fullName evidence="3">SusD/RagB family nutrient-binding outer membrane lipoprotein</fullName>
    </recommendedName>
</protein>
<evidence type="ECO:0008006" key="3">
    <source>
        <dbReference type="Google" id="ProtNLM"/>
    </source>
</evidence>
<dbReference type="InterPro" id="IPR011990">
    <property type="entry name" value="TPR-like_helical_dom_sf"/>
</dbReference>
<organism evidence="1 2">
    <name type="scientific">Algibacter mikhailovii</name>
    <dbReference type="NCBI Taxonomy" id="425498"/>
    <lineage>
        <taxon>Bacteria</taxon>
        <taxon>Pseudomonadati</taxon>
        <taxon>Bacteroidota</taxon>
        <taxon>Flavobacteriia</taxon>
        <taxon>Flavobacteriales</taxon>
        <taxon>Flavobacteriaceae</taxon>
        <taxon>Algibacter</taxon>
    </lineage>
</organism>